<keyword evidence="3" id="KW-1185">Reference proteome</keyword>
<name>A0A8H5F1T9_9AGAR</name>
<evidence type="ECO:0000313" key="3">
    <source>
        <dbReference type="Proteomes" id="UP000559256"/>
    </source>
</evidence>
<comment type="caution">
    <text evidence="2">The sequence shown here is derived from an EMBL/GenBank/DDBJ whole genome shotgun (WGS) entry which is preliminary data.</text>
</comment>
<dbReference type="AlphaFoldDB" id="A0A8H5F1T9"/>
<organism evidence="2 3">
    <name type="scientific">Tetrapyrgos nigripes</name>
    <dbReference type="NCBI Taxonomy" id="182062"/>
    <lineage>
        <taxon>Eukaryota</taxon>
        <taxon>Fungi</taxon>
        <taxon>Dikarya</taxon>
        <taxon>Basidiomycota</taxon>
        <taxon>Agaricomycotina</taxon>
        <taxon>Agaricomycetes</taxon>
        <taxon>Agaricomycetidae</taxon>
        <taxon>Agaricales</taxon>
        <taxon>Marasmiineae</taxon>
        <taxon>Marasmiaceae</taxon>
        <taxon>Tetrapyrgos</taxon>
    </lineage>
</organism>
<feature type="compositionally biased region" description="Polar residues" evidence="1">
    <location>
        <begin position="75"/>
        <end position="85"/>
    </location>
</feature>
<gene>
    <name evidence="2" type="ORF">D9758_018149</name>
</gene>
<evidence type="ECO:0000256" key="1">
    <source>
        <dbReference type="SAM" id="MobiDB-lite"/>
    </source>
</evidence>
<proteinExistence type="predicted"/>
<feature type="region of interest" description="Disordered" evidence="1">
    <location>
        <begin position="1"/>
        <end position="94"/>
    </location>
</feature>
<protein>
    <submittedName>
        <fullName evidence="2">Uncharacterized protein</fullName>
    </submittedName>
</protein>
<sequence length="124" mass="12619">MSIQDKGGRCAWAEDTSYESSSFGDTAGVSGSGSGSTSDSGSASKTNGHAAVGSSSYASGSGSGSGPTDPSRSGTISSMSTAVPPSSTHHQSTYHLSTLLHLHLQHLNHISYSLRGFQNQPRSN</sequence>
<feature type="compositionally biased region" description="Low complexity" evidence="1">
    <location>
        <begin position="53"/>
        <end position="74"/>
    </location>
</feature>
<evidence type="ECO:0000313" key="2">
    <source>
        <dbReference type="EMBL" id="KAF5320579.1"/>
    </source>
</evidence>
<dbReference type="EMBL" id="JAACJM010000404">
    <property type="protein sequence ID" value="KAF5320579.1"/>
    <property type="molecule type" value="Genomic_DNA"/>
</dbReference>
<dbReference type="Proteomes" id="UP000559256">
    <property type="component" value="Unassembled WGS sequence"/>
</dbReference>
<reference evidence="2 3" key="1">
    <citation type="journal article" date="2020" name="ISME J.">
        <title>Uncovering the hidden diversity of litter-decomposition mechanisms in mushroom-forming fungi.</title>
        <authorList>
            <person name="Floudas D."/>
            <person name="Bentzer J."/>
            <person name="Ahren D."/>
            <person name="Johansson T."/>
            <person name="Persson P."/>
            <person name="Tunlid A."/>
        </authorList>
    </citation>
    <scope>NUCLEOTIDE SEQUENCE [LARGE SCALE GENOMIC DNA]</scope>
    <source>
        <strain evidence="2 3">CBS 291.85</strain>
    </source>
</reference>
<accession>A0A8H5F1T9</accession>
<feature type="compositionally biased region" description="Low complexity" evidence="1">
    <location>
        <begin position="24"/>
        <end position="44"/>
    </location>
</feature>